<dbReference type="EMBL" id="MLJW01009179">
    <property type="protein sequence ID" value="OIQ63239.1"/>
    <property type="molecule type" value="Genomic_DNA"/>
</dbReference>
<comment type="caution">
    <text evidence="1">The sequence shown here is derived from an EMBL/GenBank/DDBJ whole genome shotgun (WGS) entry which is preliminary data.</text>
</comment>
<dbReference type="AlphaFoldDB" id="A0A1J5P5Y9"/>
<proteinExistence type="predicted"/>
<organism evidence="1">
    <name type="scientific">mine drainage metagenome</name>
    <dbReference type="NCBI Taxonomy" id="410659"/>
    <lineage>
        <taxon>unclassified sequences</taxon>
        <taxon>metagenomes</taxon>
        <taxon>ecological metagenomes</taxon>
    </lineage>
</organism>
<sequence>MALFLRDRPVSPAQQGIGLNADFTQLLGRVLGRFGFELACRGNPRHIAQVDKGAVVRSQLQAELTYRFQERQRFNVADGASNLDNGHVHCVSCAKTGSTFDEILNFIGDMRNDLYCLAKVVAPAFFLKHAFVNLARCEVVGLFHARLDKTLIVTQVEVSLGTVIGDKYFTMLERRHGARVDVQIGIEFDKSDFEASRFQNRSKRG</sequence>
<evidence type="ECO:0000313" key="1">
    <source>
        <dbReference type="EMBL" id="OIQ63239.1"/>
    </source>
</evidence>
<gene>
    <name evidence="1" type="ORF">GALL_552200</name>
</gene>
<accession>A0A1J5P5Y9</accession>
<protein>
    <submittedName>
        <fullName evidence="1">Uncharacterized protein</fullName>
    </submittedName>
</protein>
<dbReference type="AntiFam" id="ANF00280">
    <property type="entry name" value="Spurious ORF (shadow ORF of PyrG)"/>
</dbReference>
<reference evidence="1" key="1">
    <citation type="submission" date="2016-10" db="EMBL/GenBank/DDBJ databases">
        <title>Sequence of Gallionella enrichment culture.</title>
        <authorList>
            <person name="Poehlein A."/>
            <person name="Muehling M."/>
            <person name="Daniel R."/>
        </authorList>
    </citation>
    <scope>NUCLEOTIDE SEQUENCE</scope>
</reference>
<name>A0A1J5P5Y9_9ZZZZ</name>